<name>A0A9W4UH25_9PLEO</name>
<dbReference type="InterPro" id="IPR056884">
    <property type="entry name" value="NPHP3-like_N"/>
</dbReference>
<accession>A0A9W4UH25</accession>
<proteinExistence type="predicted"/>
<keyword evidence="5" id="KW-1185">Reference proteome</keyword>
<evidence type="ECO:0000313" key="4">
    <source>
        <dbReference type="EMBL" id="CAI6335559.1"/>
    </source>
</evidence>
<dbReference type="Pfam" id="PF24883">
    <property type="entry name" value="NPHP3_N"/>
    <property type="match status" value="1"/>
</dbReference>
<dbReference type="PANTHER" id="PTHR10039">
    <property type="entry name" value="AMELOGENIN"/>
    <property type="match status" value="1"/>
</dbReference>
<evidence type="ECO:0000259" key="3">
    <source>
        <dbReference type="Pfam" id="PF24883"/>
    </source>
</evidence>
<keyword evidence="1" id="KW-0677">Repeat</keyword>
<dbReference type="PANTHER" id="PTHR10039:SF9">
    <property type="entry name" value="NACHT DOMAIN PROTEIN (AFU_ORTHOLOGUE AFUA_2G01760)"/>
    <property type="match status" value="1"/>
</dbReference>
<dbReference type="InterPro" id="IPR011990">
    <property type="entry name" value="TPR-like_helical_dom_sf"/>
</dbReference>
<gene>
    <name evidence="4" type="ORF">PDIGIT_LOCUS8643</name>
</gene>
<dbReference type="EMBL" id="CAOQHR010000005">
    <property type="protein sequence ID" value="CAI6335559.1"/>
    <property type="molecule type" value="Genomic_DNA"/>
</dbReference>
<evidence type="ECO:0000313" key="5">
    <source>
        <dbReference type="Proteomes" id="UP001152607"/>
    </source>
</evidence>
<dbReference type="Gene3D" id="3.40.50.300">
    <property type="entry name" value="P-loop containing nucleotide triphosphate hydrolases"/>
    <property type="match status" value="1"/>
</dbReference>
<feature type="region of interest" description="Disordered" evidence="2">
    <location>
        <begin position="34"/>
        <end position="66"/>
    </location>
</feature>
<dbReference type="Gene3D" id="1.25.40.10">
    <property type="entry name" value="Tetratricopeptide repeat domain"/>
    <property type="match status" value="2"/>
</dbReference>
<dbReference type="InterPro" id="IPR027417">
    <property type="entry name" value="P-loop_NTPase"/>
</dbReference>
<sequence>MGKHFCSFCASVPNFFHMLGLRINPFASNTAGAPNASATNSAPLSAVDTQPVEKPQPQLQPEPEPEAHIQPTAVGKVETPLIDAMPAPMTMTSSFSSLDGFSTPPGSPKALAHGKGRFHGMGSRTTSAAYSSMNQVIHSNSNSYYEFGFVQETASSLKKKSISQLGSGVYQSVADTSFVGFLEWIKTERLTTLPHKGSRWDRVLVRALYFSEQLHRFDTAIQSFALNSNAAASIGYSHARLLLELESDNSEALDRAFSVFYRFSLSFSSILHQSEIIAATSDVREQLCLMYADLLSLVVDVAITFYKAVKGLTTSSVSIDIFESFGDTIEGFRSRQNKIVESIWAYQIESAGIDANEAVDVKTLTRFLSPHDRVLTSLSHDHTIFTDNQAEFTCLWFQKTLTKFLNGKEQSFLITGKPGSGKTSLAGSIMERLQRSVGRKTYDTVFFSISAAIPSQATSLALVKTLLLQLLNLRVGNVALYYALAWAHSKCRDATDIQLYENYLWKAFSEALKQPSEGDKDLIVVVDGLNEVTGDEKAPSAVLKKLCDVVFEAARARLIVFSTSTVETTANGTHYEITEEDIHEDIHAVALRALIRNSHFQAKDGPSQEALLDRLIHAANGSFLWAILAIEILKLDKTSEGFNKTFEILTASPGQVSDLVLKLFTVLAPSKESKQLVSWLLSSERPLTVEEIHSLFAIDSQKGIIADKGVDVDTVVHTLRPFVVIQDHVVRFKHVYLQNALRDLATRNKIQIPIKDSHTDILLRILTYIKITLREKREPSIDPDITLADRLFQQHHFLEYVVRYWVSHFRQTPLFPKSPAEFKPTPELQRVFPDSVTFALLEQISWDTQLPIPYALDRHILVSHVRKQILTENHLAVLQTYISLANSYTILSNVESAQTYYFSSAQISRTVLGDIHPLTLDSANRFLKITKNITTTTRDEVATRKEQILILLITASEKQYGSTSEIVIRTRRTLAELYESIKEQERAIEIYHLIEEITVKHYGKNSSQAQDIHGRLKVVISKGKEERDIQTYKGSFFSSTDNEGLVIDVFDTKQIAIWLHKAEEYLSYKEFFLAEKTYVELWQQISTRCRTGQSLEWHEKHLDVATAYSRFLQTQKRSFEASAVLVCIWQQYGKHQLSYSESIVTRLTSVAKALKSTGHYAVALSIFKFASSVYKSVRKEESSQSIDISREITETSKELVQQSLSTSTTLTTTTSTVSDSVFTDIFQSIISFNTLDTTTIKLAQKLTAQYIEQSNWSAAESVIKTTLHRSWNSFFSGSIHDVTLTSTFLQESVQSIESLAEVYRHQRRMDKVEDVYVRFFRAVLSAPTTDKAIFERAKTLLVTFYDKRGYPDNAISVYQDVLVVYKTVYGASHANTIQVLYTLGSRCRAHPRNHPYWIDYYQQIVTSLNKDLDYCHQDAMEAIIVVANSYWEDRRYAEAVTVFGVIWNTYIRKAKEYKQFTEVTFVQTLYERYFQCLEETGVSWSVLHKTTKEYRETSSAIFGAESIIAAEATLSLARVTQRSEEHASEAISLYEEASRFKSVSTSTSFTEIKQQLSLLYVRQLKSKMSTSMNSDTIKRAISIHEEQYVEITQKYGYSHESSLTRLQELVIMYSRQQKTEAAVKRITTAVSSIITEETSSQKLIESAAYIAASFQSVQQEQYSAQLIQELHRQLCARDARFASKWSFDLTKSNRNTLAFLASLEYNLRKDLAVSFAEIMADLIAEYIYFEQFTLTLKKKESMKNILIAGAPLRTFLLRKKLTDLAYFVEEEIVNLFVKRDANDLHVLRKGSPRLFITAILEYLGTHKGTNFNEAVILASNDHVAKLTQTKKFAEAYDVANLAFLFASNHKGYDGPNSIGHGFKLASILVGREGGKANEEALRKKMLELSNKIVRKIIDISKSLKINFARVQLSELSHLTALLGEQQDYATLEWLLTTLWQTRDAQRSWPAQVLVNLGRRLVCARYLAGHPVKAIRLCEDIAYNMRRAHGPRAPVTVDTYELLAELYTSTGLTYQAKAETEKTGHLAKEYFKKALFAHEDILRFLTQEDGEEDSEDEDTAATLLAENTGSTNGSVDGRFAESLDQSASHVNRPVLAIRHLQLLKLAFQRLGGWPKQLSEYERLNTNLSREFSGHEAWKGTQGVEKWSAREFGNGKAEKQEGVFEGVSEWHLTAEGMTGAVQQNGNGVVVDGDDEL</sequence>
<feature type="compositionally biased region" description="Low complexity" evidence="2">
    <location>
        <begin position="50"/>
        <end position="61"/>
    </location>
</feature>
<evidence type="ECO:0000256" key="1">
    <source>
        <dbReference type="ARBA" id="ARBA00022737"/>
    </source>
</evidence>
<comment type="caution">
    <text evidence="4">The sequence shown here is derived from an EMBL/GenBank/DDBJ whole genome shotgun (WGS) entry which is preliminary data.</text>
</comment>
<protein>
    <recommendedName>
        <fullName evidence="3">Nephrocystin 3-like N-terminal domain-containing protein</fullName>
    </recommendedName>
</protein>
<dbReference type="OrthoDB" id="2546325at2759"/>
<organism evidence="4 5">
    <name type="scientific">Periconia digitata</name>
    <dbReference type="NCBI Taxonomy" id="1303443"/>
    <lineage>
        <taxon>Eukaryota</taxon>
        <taxon>Fungi</taxon>
        <taxon>Dikarya</taxon>
        <taxon>Ascomycota</taxon>
        <taxon>Pezizomycotina</taxon>
        <taxon>Dothideomycetes</taxon>
        <taxon>Pleosporomycetidae</taxon>
        <taxon>Pleosporales</taxon>
        <taxon>Massarineae</taxon>
        <taxon>Periconiaceae</taxon>
        <taxon>Periconia</taxon>
    </lineage>
</organism>
<feature type="domain" description="Nephrocystin 3-like N-terminal" evidence="3">
    <location>
        <begin position="393"/>
        <end position="564"/>
    </location>
</feature>
<dbReference type="SUPFAM" id="SSF52540">
    <property type="entry name" value="P-loop containing nucleoside triphosphate hydrolases"/>
    <property type="match status" value="1"/>
</dbReference>
<evidence type="ECO:0000256" key="2">
    <source>
        <dbReference type="SAM" id="MobiDB-lite"/>
    </source>
</evidence>
<dbReference type="Proteomes" id="UP001152607">
    <property type="component" value="Unassembled WGS sequence"/>
</dbReference>
<reference evidence="4" key="1">
    <citation type="submission" date="2023-01" db="EMBL/GenBank/DDBJ databases">
        <authorList>
            <person name="Van Ghelder C."/>
            <person name="Rancurel C."/>
        </authorList>
    </citation>
    <scope>NUCLEOTIDE SEQUENCE</scope>
    <source>
        <strain evidence="4">CNCM I-4278</strain>
    </source>
</reference>
<feature type="compositionally biased region" description="Polar residues" evidence="2">
    <location>
        <begin position="34"/>
        <end position="43"/>
    </location>
</feature>